<dbReference type="Pfam" id="PF07963">
    <property type="entry name" value="N_methyl"/>
    <property type="match status" value="1"/>
</dbReference>
<evidence type="ECO:0000256" key="2">
    <source>
        <dbReference type="ARBA" id="ARBA00021549"/>
    </source>
</evidence>
<evidence type="ECO:0000256" key="8">
    <source>
        <dbReference type="ARBA" id="ARBA00023136"/>
    </source>
</evidence>
<evidence type="ECO:0000256" key="9">
    <source>
        <dbReference type="ARBA" id="ARBA00025772"/>
    </source>
</evidence>
<keyword evidence="5" id="KW-0997">Cell inner membrane</keyword>
<dbReference type="InterPro" id="IPR012902">
    <property type="entry name" value="N_methyl_site"/>
</dbReference>
<dbReference type="NCBIfam" id="TIGR02532">
    <property type="entry name" value="IV_pilin_GFxxxE"/>
    <property type="match status" value="1"/>
</dbReference>
<reference evidence="13 14" key="1">
    <citation type="submission" date="2024-08" db="EMBL/GenBank/DDBJ databases">
        <authorList>
            <person name="Ishaq N."/>
        </authorList>
    </citation>
    <scope>NUCLEOTIDE SEQUENCE [LARGE SCALE GENOMIC DNA]</scope>
    <source>
        <strain evidence="13 14">JCM 30400</strain>
    </source>
</reference>
<proteinExistence type="inferred from homology"/>
<comment type="subcellular location">
    <subcellularLocation>
        <location evidence="1">Cell inner membrane</location>
        <topology evidence="1">Single-pass membrane protein</topology>
    </subcellularLocation>
</comment>
<name>A0ABV4NRF1_9GAMM</name>
<keyword evidence="4" id="KW-0488">Methylation</keyword>
<accession>A0ABV4NRF1</accession>
<dbReference type="EMBL" id="JBGMEL010000015">
    <property type="protein sequence ID" value="MFA0791800.1"/>
    <property type="molecule type" value="Genomic_DNA"/>
</dbReference>
<dbReference type="SUPFAM" id="SSF54523">
    <property type="entry name" value="Pili subunits"/>
    <property type="match status" value="1"/>
</dbReference>
<dbReference type="Proteomes" id="UP001569414">
    <property type="component" value="Unassembled WGS sequence"/>
</dbReference>
<feature type="domain" description="General secretion pathway GspH" evidence="12">
    <location>
        <begin position="46"/>
        <end position="160"/>
    </location>
</feature>
<keyword evidence="8 11" id="KW-0472">Membrane</keyword>
<keyword evidence="6 11" id="KW-0812">Transmembrane</keyword>
<evidence type="ECO:0000256" key="1">
    <source>
        <dbReference type="ARBA" id="ARBA00004377"/>
    </source>
</evidence>
<organism evidence="13 14">
    <name type="scientific">Microbulbifer echini</name>
    <dbReference type="NCBI Taxonomy" id="1529067"/>
    <lineage>
        <taxon>Bacteria</taxon>
        <taxon>Pseudomonadati</taxon>
        <taxon>Pseudomonadota</taxon>
        <taxon>Gammaproteobacteria</taxon>
        <taxon>Cellvibrionales</taxon>
        <taxon>Microbulbiferaceae</taxon>
        <taxon>Microbulbifer</taxon>
    </lineage>
</organism>
<evidence type="ECO:0000256" key="7">
    <source>
        <dbReference type="ARBA" id="ARBA00022989"/>
    </source>
</evidence>
<keyword evidence="14" id="KW-1185">Reference proteome</keyword>
<evidence type="ECO:0000259" key="12">
    <source>
        <dbReference type="Pfam" id="PF12019"/>
    </source>
</evidence>
<protein>
    <recommendedName>
        <fullName evidence="2">Type II secretion system protein H</fullName>
    </recommendedName>
    <alternativeName>
        <fullName evidence="10">General secretion pathway protein H</fullName>
    </alternativeName>
</protein>
<evidence type="ECO:0000256" key="6">
    <source>
        <dbReference type="ARBA" id="ARBA00022692"/>
    </source>
</evidence>
<evidence type="ECO:0000313" key="13">
    <source>
        <dbReference type="EMBL" id="MFA0791800.1"/>
    </source>
</evidence>
<keyword evidence="3" id="KW-1003">Cell membrane</keyword>
<gene>
    <name evidence="13" type="ORF">ACCI51_14700</name>
</gene>
<evidence type="ECO:0000256" key="4">
    <source>
        <dbReference type="ARBA" id="ARBA00022481"/>
    </source>
</evidence>
<comment type="similarity">
    <text evidence="9">Belongs to the GSP H family.</text>
</comment>
<keyword evidence="7 11" id="KW-1133">Transmembrane helix</keyword>
<evidence type="ECO:0000256" key="5">
    <source>
        <dbReference type="ARBA" id="ARBA00022519"/>
    </source>
</evidence>
<evidence type="ECO:0000313" key="14">
    <source>
        <dbReference type="Proteomes" id="UP001569414"/>
    </source>
</evidence>
<evidence type="ECO:0000256" key="10">
    <source>
        <dbReference type="ARBA" id="ARBA00030775"/>
    </source>
</evidence>
<dbReference type="Gene3D" id="3.55.40.10">
    <property type="entry name" value="minor pseudopilin epsh domain"/>
    <property type="match status" value="1"/>
</dbReference>
<dbReference type="RefSeq" id="WP_299584244.1">
    <property type="nucleotide sequence ID" value="NZ_JBGMEL010000015.1"/>
</dbReference>
<sequence length="179" mass="19070">MNKLGRTNGFTLIELMVVITVLGIVTALAVPSFSTLIENNRMSTMTNDLNSTLQFARSEAVRRKGDVRVSAVDGDIGKGLRVWIDDGSGDFGDDDIELRVLSVNLGGLDLSVTVDDASKSNIDFSFNARGERSLDGTLVLGLCDSRQGDYGRKLELLASGALRLTKNITCNSGGGIPSV</sequence>
<dbReference type="InterPro" id="IPR045584">
    <property type="entry name" value="Pilin-like"/>
</dbReference>
<evidence type="ECO:0000256" key="3">
    <source>
        <dbReference type="ARBA" id="ARBA00022475"/>
    </source>
</evidence>
<evidence type="ECO:0000256" key="11">
    <source>
        <dbReference type="SAM" id="Phobius"/>
    </source>
</evidence>
<dbReference type="InterPro" id="IPR022346">
    <property type="entry name" value="T2SS_GspH"/>
</dbReference>
<comment type="caution">
    <text evidence="13">The sequence shown here is derived from an EMBL/GenBank/DDBJ whole genome shotgun (WGS) entry which is preliminary data.</text>
</comment>
<dbReference type="Pfam" id="PF12019">
    <property type="entry name" value="GspH"/>
    <property type="match status" value="1"/>
</dbReference>
<feature type="transmembrane region" description="Helical" evidence="11">
    <location>
        <begin position="12"/>
        <end position="33"/>
    </location>
</feature>